<evidence type="ECO:0000313" key="2">
    <source>
        <dbReference type="EMBL" id="CAH2297041.1"/>
    </source>
</evidence>
<feature type="compositionally biased region" description="Basic and acidic residues" evidence="1">
    <location>
        <begin position="123"/>
        <end position="142"/>
    </location>
</feature>
<gene>
    <name evidence="2" type="ORF">PECUL_23A015694</name>
</gene>
<feature type="compositionally biased region" description="Acidic residues" evidence="1">
    <location>
        <begin position="144"/>
        <end position="153"/>
    </location>
</feature>
<feature type="compositionally biased region" description="Acidic residues" evidence="1">
    <location>
        <begin position="108"/>
        <end position="120"/>
    </location>
</feature>
<dbReference type="AlphaFoldDB" id="A0AAD1W921"/>
<feature type="region of interest" description="Disordered" evidence="1">
    <location>
        <begin position="1"/>
        <end position="43"/>
    </location>
</feature>
<feature type="region of interest" description="Disordered" evidence="1">
    <location>
        <begin position="72"/>
        <end position="165"/>
    </location>
</feature>
<sequence length="219" mass="24524">MKISKEQEVCPESPEMETESQNEENKEEQLIEEDSGKKGKKEKNYNKRLLKLHVDALVLANQVGLSKKITSQTEAEPLGMCDSSPLPQIEIQDQQAQDGPLLEKSSESEENCEVVAEDVVPDTQERPAQSEKEISDENKIEILSESDEGDKEEEGGKKKNRGSCLRRVLLHPQKTKESKAVNAAQRAKLQLPPTPLCHRSEVEVCRRNGNVSTTCLECE</sequence>
<protein>
    <submittedName>
        <fullName evidence="2">Uncharacterized protein</fullName>
    </submittedName>
</protein>
<organism evidence="2 3">
    <name type="scientific">Pelobates cultripes</name>
    <name type="common">Western spadefoot toad</name>
    <dbReference type="NCBI Taxonomy" id="61616"/>
    <lineage>
        <taxon>Eukaryota</taxon>
        <taxon>Metazoa</taxon>
        <taxon>Chordata</taxon>
        <taxon>Craniata</taxon>
        <taxon>Vertebrata</taxon>
        <taxon>Euteleostomi</taxon>
        <taxon>Amphibia</taxon>
        <taxon>Batrachia</taxon>
        <taxon>Anura</taxon>
        <taxon>Pelobatoidea</taxon>
        <taxon>Pelobatidae</taxon>
        <taxon>Pelobates</taxon>
    </lineage>
</organism>
<dbReference type="EMBL" id="OW240916">
    <property type="protein sequence ID" value="CAH2297041.1"/>
    <property type="molecule type" value="Genomic_DNA"/>
</dbReference>
<accession>A0AAD1W921</accession>
<name>A0AAD1W921_PELCU</name>
<dbReference type="Proteomes" id="UP001295444">
    <property type="component" value="Chromosome 05"/>
</dbReference>
<keyword evidence="3" id="KW-1185">Reference proteome</keyword>
<feature type="compositionally biased region" description="Basic and acidic residues" evidence="1">
    <location>
        <begin position="23"/>
        <end position="43"/>
    </location>
</feature>
<reference evidence="2" key="1">
    <citation type="submission" date="2022-03" db="EMBL/GenBank/DDBJ databases">
        <authorList>
            <person name="Alioto T."/>
            <person name="Alioto T."/>
            <person name="Gomez Garrido J."/>
        </authorList>
    </citation>
    <scope>NUCLEOTIDE SEQUENCE</scope>
</reference>
<proteinExistence type="predicted"/>
<evidence type="ECO:0000256" key="1">
    <source>
        <dbReference type="SAM" id="MobiDB-lite"/>
    </source>
</evidence>
<evidence type="ECO:0000313" key="3">
    <source>
        <dbReference type="Proteomes" id="UP001295444"/>
    </source>
</evidence>